<evidence type="ECO:0000259" key="3">
    <source>
        <dbReference type="PROSITE" id="PS51755"/>
    </source>
</evidence>
<evidence type="ECO:0000313" key="4">
    <source>
        <dbReference type="EMBL" id="VVO78627.1"/>
    </source>
</evidence>
<sequence>MFGMNNHNDTSHGSVLRFGPYAFHVRQRLVLEGEQPLRMGGRAMDILQALLEHAGEVVSKEQLIARVWPTSVVEEINLRVHIAALRRALGDGVNGQRFIIHVAHCGYSFVAPVEQGTSDALTMPAAALMPLHNLPARLTPVSGRDALIGSLVRQMPVCRLMTITGAPGVGKTTVALRVAELLLQYFRDGAWWVDLASLEDDIPLLERLLHTLKTDFFTLTGRHALLILDNCDHQRDSCAALVETLLHAAPRLSILVTGREALQVAQETVHYVPLLAIPKRSTLNTVEEAMGYPAVQLFVNRARARQHGFCLREQDLPGVREICRQLDGLPLAIELAAAQIDALGLIGLQAQVENGLQLLGQGRRTAEPRHQSMAAAIDWSFQYLTAMEQRVLLRLSVFSAGFTLEAALSVISSADLAGSRLSAIIEGLARKSLLVREPNRATARYWMLNTVRRYARDQFERSDDKFELKQRHARYLSRTRNASGRALLVEAVE</sequence>
<dbReference type="PRINTS" id="PR00364">
    <property type="entry name" value="DISEASERSIST"/>
</dbReference>
<gene>
    <name evidence="4" type="ORF">PS847_01694</name>
</gene>
<evidence type="ECO:0000256" key="1">
    <source>
        <dbReference type="ARBA" id="ARBA00023125"/>
    </source>
</evidence>
<evidence type="ECO:0000313" key="5">
    <source>
        <dbReference type="Proteomes" id="UP000326067"/>
    </source>
</evidence>
<protein>
    <recommendedName>
        <fullName evidence="3">OmpR/PhoB-type domain-containing protein</fullName>
    </recommendedName>
</protein>
<dbReference type="InterPro" id="IPR027417">
    <property type="entry name" value="P-loop_NTPase"/>
</dbReference>
<dbReference type="EMBL" id="CABVIC010000001">
    <property type="protein sequence ID" value="VVO78627.1"/>
    <property type="molecule type" value="Genomic_DNA"/>
</dbReference>
<dbReference type="SUPFAM" id="SSF52540">
    <property type="entry name" value="P-loop containing nucleoside triphosphate hydrolases"/>
    <property type="match status" value="1"/>
</dbReference>
<dbReference type="PANTHER" id="PTHR47691">
    <property type="entry name" value="REGULATOR-RELATED"/>
    <property type="match status" value="1"/>
</dbReference>
<dbReference type="GO" id="GO:0006355">
    <property type="term" value="P:regulation of DNA-templated transcription"/>
    <property type="evidence" value="ECO:0007669"/>
    <property type="project" value="InterPro"/>
</dbReference>
<name>A0A5E7IUS9_PSEFL</name>
<dbReference type="InterPro" id="IPR001867">
    <property type="entry name" value="OmpR/PhoB-type_DNA-bd"/>
</dbReference>
<dbReference type="Proteomes" id="UP000326067">
    <property type="component" value="Unassembled WGS sequence"/>
</dbReference>
<dbReference type="Pfam" id="PF25872">
    <property type="entry name" value="HTH_77"/>
    <property type="match status" value="1"/>
</dbReference>
<feature type="domain" description="OmpR/PhoB-type" evidence="3">
    <location>
        <begin position="13"/>
        <end position="111"/>
    </location>
</feature>
<proteinExistence type="predicted"/>
<dbReference type="CDD" id="cd00383">
    <property type="entry name" value="trans_reg_C"/>
    <property type="match status" value="1"/>
</dbReference>
<evidence type="ECO:0000256" key="2">
    <source>
        <dbReference type="PROSITE-ProRule" id="PRU01091"/>
    </source>
</evidence>
<reference evidence="4 5" key="1">
    <citation type="submission" date="2019-09" db="EMBL/GenBank/DDBJ databases">
        <authorList>
            <person name="Chandra G."/>
            <person name="Truman W A."/>
        </authorList>
    </citation>
    <scope>NUCLEOTIDE SEQUENCE [LARGE SCALE GENOMIC DNA]</scope>
    <source>
        <strain evidence="4">PS847</strain>
    </source>
</reference>
<dbReference type="SUPFAM" id="SSF46894">
    <property type="entry name" value="C-terminal effector domain of the bipartite response regulators"/>
    <property type="match status" value="1"/>
</dbReference>
<dbReference type="InterPro" id="IPR016032">
    <property type="entry name" value="Sig_transdc_resp-reg_C-effctor"/>
</dbReference>
<dbReference type="GO" id="GO:0003677">
    <property type="term" value="F:DNA binding"/>
    <property type="evidence" value="ECO:0007669"/>
    <property type="project" value="UniProtKB-UniRule"/>
</dbReference>
<accession>A0A5E7IUS9</accession>
<dbReference type="InterPro" id="IPR058852">
    <property type="entry name" value="HTH_77"/>
</dbReference>
<dbReference type="PROSITE" id="PS51755">
    <property type="entry name" value="OMPR_PHOB"/>
    <property type="match status" value="1"/>
</dbReference>
<keyword evidence="1 2" id="KW-0238">DNA-binding</keyword>
<dbReference type="Pfam" id="PF00486">
    <property type="entry name" value="Trans_reg_C"/>
    <property type="match status" value="1"/>
</dbReference>
<dbReference type="Gene3D" id="1.10.10.10">
    <property type="entry name" value="Winged helix-like DNA-binding domain superfamily/Winged helix DNA-binding domain"/>
    <property type="match status" value="1"/>
</dbReference>
<dbReference type="GO" id="GO:0000160">
    <property type="term" value="P:phosphorelay signal transduction system"/>
    <property type="evidence" value="ECO:0007669"/>
    <property type="project" value="InterPro"/>
</dbReference>
<dbReference type="SMART" id="SM00862">
    <property type="entry name" value="Trans_reg_C"/>
    <property type="match status" value="1"/>
</dbReference>
<feature type="DNA-binding region" description="OmpR/PhoB-type" evidence="2">
    <location>
        <begin position="13"/>
        <end position="111"/>
    </location>
</feature>
<dbReference type="Gene3D" id="3.40.50.300">
    <property type="entry name" value="P-loop containing nucleotide triphosphate hydrolases"/>
    <property type="match status" value="1"/>
</dbReference>
<dbReference type="InterPro" id="IPR036388">
    <property type="entry name" value="WH-like_DNA-bd_sf"/>
</dbReference>
<dbReference type="AlphaFoldDB" id="A0A5E7IUS9"/>
<dbReference type="PANTHER" id="PTHR47691:SF3">
    <property type="entry name" value="HTH-TYPE TRANSCRIPTIONAL REGULATOR RV0890C-RELATED"/>
    <property type="match status" value="1"/>
</dbReference>
<organism evidence="4 5">
    <name type="scientific">Pseudomonas fluorescens</name>
    <dbReference type="NCBI Taxonomy" id="294"/>
    <lineage>
        <taxon>Bacteria</taxon>
        <taxon>Pseudomonadati</taxon>
        <taxon>Pseudomonadota</taxon>
        <taxon>Gammaproteobacteria</taxon>
        <taxon>Pseudomonadales</taxon>
        <taxon>Pseudomonadaceae</taxon>
        <taxon>Pseudomonas</taxon>
    </lineage>
</organism>